<name>A0A318S2X3_9DEIO</name>
<reference evidence="1 2" key="1">
    <citation type="submission" date="2018-06" db="EMBL/GenBank/DDBJ databases">
        <title>Genomic Encyclopedia of Type Strains, Phase IV (KMG-IV): sequencing the most valuable type-strain genomes for metagenomic binning, comparative biology and taxonomic classification.</title>
        <authorList>
            <person name="Goeker M."/>
        </authorList>
    </citation>
    <scope>NUCLEOTIDE SEQUENCE [LARGE SCALE GENOMIC DNA]</scope>
    <source>
        <strain evidence="1 2">DSM 18048</strain>
    </source>
</reference>
<protein>
    <submittedName>
        <fullName evidence="1">Uncharacterized protein</fullName>
    </submittedName>
</protein>
<dbReference type="AlphaFoldDB" id="A0A318S2X3"/>
<dbReference type="RefSeq" id="WP_110888393.1">
    <property type="nucleotide sequence ID" value="NZ_QJSX01000018.1"/>
</dbReference>
<evidence type="ECO:0000313" key="1">
    <source>
        <dbReference type="EMBL" id="PYE50437.1"/>
    </source>
</evidence>
<dbReference type="EMBL" id="QJSX01000018">
    <property type="protein sequence ID" value="PYE50437.1"/>
    <property type="molecule type" value="Genomic_DNA"/>
</dbReference>
<dbReference type="Proteomes" id="UP000248326">
    <property type="component" value="Unassembled WGS sequence"/>
</dbReference>
<organism evidence="1 2">
    <name type="scientific">Deinococcus yavapaiensis KR-236</name>
    <dbReference type="NCBI Taxonomy" id="694435"/>
    <lineage>
        <taxon>Bacteria</taxon>
        <taxon>Thermotogati</taxon>
        <taxon>Deinococcota</taxon>
        <taxon>Deinococci</taxon>
        <taxon>Deinococcales</taxon>
        <taxon>Deinococcaceae</taxon>
        <taxon>Deinococcus</taxon>
    </lineage>
</organism>
<keyword evidence="2" id="KW-1185">Reference proteome</keyword>
<evidence type="ECO:0000313" key="2">
    <source>
        <dbReference type="Proteomes" id="UP000248326"/>
    </source>
</evidence>
<gene>
    <name evidence="1" type="ORF">DES52_11854</name>
</gene>
<comment type="caution">
    <text evidence="1">The sequence shown here is derived from an EMBL/GenBank/DDBJ whole genome shotgun (WGS) entry which is preliminary data.</text>
</comment>
<sequence>MKPLREVIGVRVFDAHAQDGNEARRDVRPVSAEIGDLLADLEARRSALLELGLKPAQLRELM</sequence>
<proteinExistence type="predicted"/>
<accession>A0A318S2X3</accession>